<evidence type="ECO:0000313" key="3">
    <source>
        <dbReference type="EMBL" id="RYB96132.1"/>
    </source>
</evidence>
<evidence type="ECO:0000256" key="2">
    <source>
        <dbReference type="SAM" id="SignalP"/>
    </source>
</evidence>
<evidence type="ECO:0000256" key="1">
    <source>
        <dbReference type="SAM" id="MobiDB-lite"/>
    </source>
</evidence>
<keyword evidence="2" id="KW-0732">Signal</keyword>
<protein>
    <recommendedName>
        <fullName evidence="5">Peptidase MA-like domain-containing protein</fullName>
    </recommendedName>
</protein>
<feature type="compositionally biased region" description="Low complexity" evidence="1">
    <location>
        <begin position="34"/>
        <end position="43"/>
    </location>
</feature>
<keyword evidence="4" id="KW-1185">Reference proteome</keyword>
<name>A0A4V1RLK8_9ACTN</name>
<gene>
    <name evidence="3" type="ORF">EUA06_00655</name>
</gene>
<dbReference type="AlphaFoldDB" id="A0A4V1RLK8"/>
<feature type="chain" id="PRO_5038347546" description="Peptidase MA-like domain-containing protein" evidence="2">
    <location>
        <begin position="25"/>
        <end position="419"/>
    </location>
</feature>
<comment type="caution">
    <text evidence="3">The sequence shown here is derived from an EMBL/GenBank/DDBJ whole genome shotgun (WGS) entry which is preliminary data.</text>
</comment>
<evidence type="ECO:0008006" key="5">
    <source>
        <dbReference type="Google" id="ProtNLM"/>
    </source>
</evidence>
<reference evidence="3 4" key="1">
    <citation type="submission" date="2019-01" db="EMBL/GenBank/DDBJ databases">
        <title>Novel species of Nocardioides.</title>
        <authorList>
            <person name="Liu Q."/>
            <person name="Xin Y.-H."/>
        </authorList>
    </citation>
    <scope>NUCLEOTIDE SEQUENCE [LARGE SCALE GENOMIC DNA]</scope>
    <source>
        <strain evidence="3 4">HLT3-15</strain>
    </source>
</reference>
<dbReference type="EMBL" id="SDWS01000001">
    <property type="protein sequence ID" value="RYB96132.1"/>
    <property type="molecule type" value="Genomic_DNA"/>
</dbReference>
<organism evidence="3 4">
    <name type="scientific">Nocardioides glacieisoli</name>
    <dbReference type="NCBI Taxonomy" id="1168730"/>
    <lineage>
        <taxon>Bacteria</taxon>
        <taxon>Bacillati</taxon>
        <taxon>Actinomycetota</taxon>
        <taxon>Actinomycetes</taxon>
        <taxon>Propionibacteriales</taxon>
        <taxon>Nocardioidaceae</taxon>
        <taxon>Nocardioides</taxon>
    </lineage>
</organism>
<evidence type="ECO:0000313" key="4">
    <source>
        <dbReference type="Proteomes" id="UP000291838"/>
    </source>
</evidence>
<feature type="signal peptide" evidence="2">
    <location>
        <begin position="1"/>
        <end position="24"/>
    </location>
</feature>
<feature type="region of interest" description="Disordered" evidence="1">
    <location>
        <begin position="25"/>
        <end position="46"/>
    </location>
</feature>
<proteinExistence type="predicted"/>
<dbReference type="OrthoDB" id="5242307at2"/>
<dbReference type="Proteomes" id="UP000291838">
    <property type="component" value="Unassembled WGS sequence"/>
</dbReference>
<sequence>MRTSRGLVASVLVLLLLLPLAGCQGDADTDEESSSPSTSEPPAGMDESLRDAALELVAAREQALQDGDKEAFLATVDPDAKDFATTQERWWDNVARLPATDFALELGDEGVMTRVAGDGDLQLPVDFTMRLEGYDTRPVTQPLIYTFVGDEDEVHLASDRNIQSDALTGWLPAPWDVTAISVEESDGVLGVFDDETEDDAAEVMADIVEARDAIEPLVPEWTQKVVTYDISDLGAMDRMSRMEVEDTAGVAFPVLSRPDGRKVAAYRFSVNPAHTGSELERDILFRHELVHVALSDRDDSSPTWLVEGAAEYVARAVEFSETARRAISATNLEGRDPAELARTTDHFYTRNPRDNYEMAALACDYLSATRGQDELWRLMRMLRGDTSLVNTAVTASLETELGTSTRELFAEALAWARAT</sequence>
<dbReference type="RefSeq" id="WP_129473084.1">
    <property type="nucleotide sequence ID" value="NZ_SDWS01000001.1"/>
</dbReference>
<accession>A0A4V1RLK8</accession>